<organism evidence="3 4">
    <name type="scientific">Syphacia muris</name>
    <dbReference type="NCBI Taxonomy" id="451379"/>
    <lineage>
        <taxon>Eukaryota</taxon>
        <taxon>Metazoa</taxon>
        <taxon>Ecdysozoa</taxon>
        <taxon>Nematoda</taxon>
        <taxon>Chromadorea</taxon>
        <taxon>Rhabditida</taxon>
        <taxon>Spirurina</taxon>
        <taxon>Oxyuridomorpha</taxon>
        <taxon>Oxyuroidea</taxon>
        <taxon>Oxyuridae</taxon>
        <taxon>Syphacia</taxon>
    </lineage>
</organism>
<dbReference type="InterPro" id="IPR037516">
    <property type="entry name" value="Tripartite_DENN"/>
</dbReference>
<dbReference type="GO" id="GO:0055037">
    <property type="term" value="C:recycling endosome"/>
    <property type="evidence" value="ECO:0007669"/>
    <property type="project" value="TreeGrafter"/>
</dbReference>
<dbReference type="GO" id="GO:0005085">
    <property type="term" value="F:guanyl-nucleotide exchange factor activity"/>
    <property type="evidence" value="ECO:0007669"/>
    <property type="project" value="InterPro"/>
</dbReference>
<evidence type="ECO:0000313" key="3">
    <source>
        <dbReference type="Proteomes" id="UP000046393"/>
    </source>
</evidence>
<dbReference type="InterPro" id="IPR024224">
    <property type="entry name" value="DENND6"/>
</dbReference>
<proteinExistence type="inferred from homology"/>
<dbReference type="AlphaFoldDB" id="A0A158R609"/>
<accession>A0A158R609</accession>
<dbReference type="WBParaSite" id="SMUV_0000896801-mRNA-1">
    <property type="protein sequence ID" value="SMUV_0000896801-mRNA-1"/>
    <property type="gene ID" value="SMUV_0000896801"/>
</dbReference>
<reference evidence="4" key="1">
    <citation type="submission" date="2016-04" db="UniProtKB">
        <authorList>
            <consortium name="WormBaseParasite"/>
        </authorList>
    </citation>
    <scope>IDENTIFICATION</scope>
</reference>
<dbReference type="InterPro" id="IPR018307">
    <property type="entry name" value="ABL9/DENND6_dom"/>
</dbReference>
<dbReference type="Proteomes" id="UP000046393">
    <property type="component" value="Unplaced"/>
</dbReference>
<sequence length="560" mass="64110">MSIANEVAPWEKFSGWVHCICVVTFDLELGQALEVIYPGDARLSGSEKLNICYLSFPDSNSSCAADTVYHFRIRRVSKCLNATHVAYSERVLPTADLDPTYYYGFVHFRQRKDASLPRGYYQKSLVLITSYPIFNLFYHVVSMVAAAYFESGEPAVEAACHHIDHWPAPTPGECLTLPLMGAIIQCYIPCKNDTPLETKFIEKAIGSPSPLVLNAVNETNLFKELRGFLSHIQLLWELVLVGEPLVVMAPCPSTCALLVESLISLIWPLRYCNDYRPYFTIHDSEFKEYTLKGNSPPSVMLGVTNPFFIKTLQHWPHILRIGDESSEQLGVPEKSIRRTLDGRLFDMKPGLYSQYRTFLYRDKSLLKKLLKNERDDSVLSSVLRRHMLELTQSFMIPLERYLSSLMPLQKHMSPFRAIPQARPFSVDDFLSSLSEAGPGLTCCFKGDWKGLYGKFMLSKNFEGWLRSRQKDIARQLRLSYIEVLCKTDFSAEILQEKQQVEIVDLVLKISNYIESLSDTQIELRRKLQSQLRTILQSVDDELKTLLLSNCDFRSRMPDLQ</sequence>
<keyword evidence="3" id="KW-1185">Reference proteome</keyword>
<evidence type="ECO:0000256" key="1">
    <source>
        <dbReference type="ARBA" id="ARBA00007159"/>
    </source>
</evidence>
<dbReference type="PROSITE" id="PS50211">
    <property type="entry name" value="DENN"/>
    <property type="match status" value="1"/>
</dbReference>
<feature type="domain" description="UDENN" evidence="2">
    <location>
        <begin position="18"/>
        <end position="475"/>
    </location>
</feature>
<dbReference type="PANTHER" id="PTHR13677">
    <property type="entry name" value="LD41638P"/>
    <property type="match status" value="1"/>
</dbReference>
<protein>
    <submittedName>
        <fullName evidence="4">UDENN domain-containing protein</fullName>
    </submittedName>
</protein>
<evidence type="ECO:0000259" key="2">
    <source>
        <dbReference type="PROSITE" id="PS50211"/>
    </source>
</evidence>
<dbReference type="PANTHER" id="PTHR13677:SF0">
    <property type="entry name" value="LD41638P"/>
    <property type="match status" value="1"/>
</dbReference>
<evidence type="ECO:0000313" key="4">
    <source>
        <dbReference type="WBParaSite" id="SMUV_0000896801-mRNA-1"/>
    </source>
</evidence>
<comment type="similarity">
    <text evidence="1">Belongs to the DENND6 family.</text>
</comment>
<dbReference type="STRING" id="451379.A0A158R609"/>
<dbReference type="Pfam" id="PF09794">
    <property type="entry name" value="Avl9"/>
    <property type="match status" value="1"/>
</dbReference>
<name>A0A158R609_9BILA</name>